<protein>
    <submittedName>
        <fullName evidence="2">Uncharacterized protein</fullName>
    </submittedName>
</protein>
<evidence type="ECO:0000313" key="3">
    <source>
        <dbReference type="Proteomes" id="UP000053989"/>
    </source>
</evidence>
<evidence type="ECO:0000256" key="1">
    <source>
        <dbReference type="SAM" id="Phobius"/>
    </source>
</evidence>
<sequence>MSLQSDSRNKVSDISVFTHTIHIDLAVAWSAQLVFDTFVFLLTLMQSLHIRRERGRSIIEIMLRDGAFRIRPSTETYTNGLLGSLYFACVEDCFV</sequence>
<gene>
    <name evidence="2" type="ORF">SCLCIDRAFT_398650</name>
</gene>
<reference evidence="3" key="2">
    <citation type="submission" date="2015-01" db="EMBL/GenBank/DDBJ databases">
        <title>Evolutionary Origins and Diversification of the Mycorrhizal Mutualists.</title>
        <authorList>
            <consortium name="DOE Joint Genome Institute"/>
            <consortium name="Mycorrhizal Genomics Consortium"/>
            <person name="Kohler A."/>
            <person name="Kuo A."/>
            <person name="Nagy L.G."/>
            <person name="Floudas D."/>
            <person name="Copeland A."/>
            <person name="Barry K.W."/>
            <person name="Cichocki N."/>
            <person name="Veneault-Fourrey C."/>
            <person name="LaButti K."/>
            <person name="Lindquist E.A."/>
            <person name="Lipzen A."/>
            <person name="Lundell T."/>
            <person name="Morin E."/>
            <person name="Murat C."/>
            <person name="Riley R."/>
            <person name="Ohm R."/>
            <person name="Sun H."/>
            <person name="Tunlid A."/>
            <person name="Henrissat B."/>
            <person name="Grigoriev I.V."/>
            <person name="Hibbett D.S."/>
            <person name="Martin F."/>
        </authorList>
    </citation>
    <scope>NUCLEOTIDE SEQUENCE [LARGE SCALE GENOMIC DNA]</scope>
    <source>
        <strain evidence="3">Foug A</strain>
    </source>
</reference>
<reference evidence="2 3" key="1">
    <citation type="submission" date="2014-04" db="EMBL/GenBank/DDBJ databases">
        <authorList>
            <consortium name="DOE Joint Genome Institute"/>
            <person name="Kuo A."/>
            <person name="Kohler A."/>
            <person name="Nagy L.G."/>
            <person name="Floudas D."/>
            <person name="Copeland A."/>
            <person name="Barry K.W."/>
            <person name="Cichocki N."/>
            <person name="Veneault-Fourrey C."/>
            <person name="LaButti K."/>
            <person name="Lindquist E.A."/>
            <person name="Lipzen A."/>
            <person name="Lundell T."/>
            <person name="Morin E."/>
            <person name="Murat C."/>
            <person name="Sun H."/>
            <person name="Tunlid A."/>
            <person name="Henrissat B."/>
            <person name="Grigoriev I.V."/>
            <person name="Hibbett D.S."/>
            <person name="Martin F."/>
            <person name="Nordberg H.P."/>
            <person name="Cantor M.N."/>
            <person name="Hua S.X."/>
        </authorList>
    </citation>
    <scope>NUCLEOTIDE SEQUENCE [LARGE SCALE GENOMIC DNA]</scope>
    <source>
        <strain evidence="2 3">Foug A</strain>
    </source>
</reference>
<dbReference type="Proteomes" id="UP000053989">
    <property type="component" value="Unassembled WGS sequence"/>
</dbReference>
<dbReference type="HOGENOM" id="CLU_2374018_0_0_1"/>
<keyword evidence="3" id="KW-1185">Reference proteome</keyword>
<keyword evidence="1" id="KW-1133">Transmembrane helix</keyword>
<evidence type="ECO:0000313" key="2">
    <source>
        <dbReference type="EMBL" id="KIM66039.1"/>
    </source>
</evidence>
<dbReference type="InParanoid" id="A0A0C3ECG6"/>
<keyword evidence="1" id="KW-0812">Transmembrane</keyword>
<dbReference type="EMBL" id="KN822019">
    <property type="protein sequence ID" value="KIM66039.1"/>
    <property type="molecule type" value="Genomic_DNA"/>
</dbReference>
<keyword evidence="1" id="KW-0472">Membrane</keyword>
<organism evidence="2 3">
    <name type="scientific">Scleroderma citrinum Foug A</name>
    <dbReference type="NCBI Taxonomy" id="1036808"/>
    <lineage>
        <taxon>Eukaryota</taxon>
        <taxon>Fungi</taxon>
        <taxon>Dikarya</taxon>
        <taxon>Basidiomycota</taxon>
        <taxon>Agaricomycotina</taxon>
        <taxon>Agaricomycetes</taxon>
        <taxon>Agaricomycetidae</taxon>
        <taxon>Boletales</taxon>
        <taxon>Sclerodermatineae</taxon>
        <taxon>Sclerodermataceae</taxon>
        <taxon>Scleroderma</taxon>
    </lineage>
</organism>
<feature type="transmembrane region" description="Helical" evidence="1">
    <location>
        <begin position="20"/>
        <end position="44"/>
    </location>
</feature>
<proteinExistence type="predicted"/>
<accession>A0A0C3ECG6</accession>
<dbReference type="AlphaFoldDB" id="A0A0C3ECG6"/>
<name>A0A0C3ECG6_9AGAM</name>